<feature type="region of interest" description="Disordered" evidence="12">
    <location>
        <begin position="23"/>
        <end position="78"/>
    </location>
</feature>
<evidence type="ECO:0000256" key="11">
    <source>
        <dbReference type="ARBA" id="ARBA00023204"/>
    </source>
</evidence>
<evidence type="ECO:0000256" key="8">
    <source>
        <dbReference type="ARBA" id="ARBA00022801"/>
    </source>
</evidence>
<accession>A0ABV8UJJ1</accession>
<evidence type="ECO:0000256" key="3">
    <source>
        <dbReference type="ARBA" id="ARBA00012030"/>
    </source>
</evidence>
<keyword evidence="11" id="KW-0234">DNA repair</keyword>
<dbReference type="SMART" id="SM00987">
    <property type="entry name" value="UreE_C"/>
    <property type="match status" value="1"/>
</dbReference>
<dbReference type="InterPro" id="IPR005122">
    <property type="entry name" value="Uracil-DNA_glycosylase-like"/>
</dbReference>
<sequence>MSNREALAALEWLLEAGADEAVGEEPVDRFQTAQPVPAEPSATPERAAAPAPAAQGASAAPPQGMQEPAVWRPAGQGPLQPAETVLREARDLAAAAKDLDSLHEAIRTFEGCELRKSASNTVIFRGSKDPRVMLIGEAPGRDEDIQGEPFVGAAGRMLDTMLTSAGIAIEEVYITNILFWRPPGNRTPDTREIGLCLPFVERQIELIRPDLLLMIGNVSVKTLLGTTQGITRLRGKWFSYQHDGLTAPIPAIASLHPAYLLRQPAQKRHAWRDMLAFRAALRGEQPPEIG</sequence>
<protein>
    <recommendedName>
        <fullName evidence="4">Type-4 uracil-DNA glycosylase</fullName>
        <ecNumber evidence="3">3.2.2.27</ecNumber>
    </recommendedName>
</protein>
<proteinExistence type="inferred from homology"/>
<dbReference type="CDD" id="cd10030">
    <property type="entry name" value="UDG-F4_TTUDGA_SPO1dp_like"/>
    <property type="match status" value="1"/>
</dbReference>
<evidence type="ECO:0000256" key="4">
    <source>
        <dbReference type="ARBA" id="ARBA00019403"/>
    </source>
</evidence>
<dbReference type="SMART" id="SM00986">
    <property type="entry name" value="UDG"/>
    <property type="match status" value="1"/>
</dbReference>
<dbReference type="PANTHER" id="PTHR33693:SF1">
    <property type="entry name" value="TYPE-4 URACIL-DNA GLYCOSYLASE"/>
    <property type="match status" value="1"/>
</dbReference>
<dbReference type="Gene3D" id="3.40.470.10">
    <property type="entry name" value="Uracil-DNA glycosylase-like domain"/>
    <property type="match status" value="1"/>
</dbReference>
<evidence type="ECO:0000256" key="12">
    <source>
        <dbReference type="SAM" id="MobiDB-lite"/>
    </source>
</evidence>
<dbReference type="SUPFAM" id="SSF52141">
    <property type="entry name" value="Uracil-DNA glycosylase-like"/>
    <property type="match status" value="1"/>
</dbReference>
<keyword evidence="7" id="KW-0227">DNA damage</keyword>
<dbReference type="EC" id="3.2.2.27" evidence="3"/>
<keyword evidence="10" id="KW-0411">Iron-sulfur</keyword>
<evidence type="ECO:0000256" key="7">
    <source>
        <dbReference type="ARBA" id="ARBA00022763"/>
    </source>
</evidence>
<evidence type="ECO:0000256" key="10">
    <source>
        <dbReference type="ARBA" id="ARBA00023014"/>
    </source>
</evidence>
<dbReference type="InterPro" id="IPR036895">
    <property type="entry name" value="Uracil-DNA_glycosylase-like_sf"/>
</dbReference>
<name>A0ABV8UJJ1_9PROT</name>
<comment type="similarity">
    <text evidence="2">Belongs to the uracil-DNA glycosylase (UDG) superfamily. Type 4 (UDGa) family.</text>
</comment>
<feature type="domain" description="Uracil-DNA glycosylase-like" evidence="13">
    <location>
        <begin position="123"/>
        <end position="275"/>
    </location>
</feature>
<dbReference type="PANTHER" id="PTHR33693">
    <property type="entry name" value="TYPE-5 URACIL-DNA GLYCOSYLASE"/>
    <property type="match status" value="1"/>
</dbReference>
<organism evidence="14 15">
    <name type="scientific">Fodinicurvata halophila</name>
    <dbReference type="NCBI Taxonomy" id="1419723"/>
    <lineage>
        <taxon>Bacteria</taxon>
        <taxon>Pseudomonadati</taxon>
        <taxon>Pseudomonadota</taxon>
        <taxon>Alphaproteobacteria</taxon>
        <taxon>Rhodospirillales</taxon>
        <taxon>Rhodovibrionaceae</taxon>
        <taxon>Fodinicurvata</taxon>
    </lineage>
</organism>
<evidence type="ECO:0000256" key="5">
    <source>
        <dbReference type="ARBA" id="ARBA00022485"/>
    </source>
</evidence>
<dbReference type="NCBIfam" id="TIGR00758">
    <property type="entry name" value="UDG_fam4"/>
    <property type="match status" value="1"/>
</dbReference>
<evidence type="ECO:0000313" key="15">
    <source>
        <dbReference type="Proteomes" id="UP001595799"/>
    </source>
</evidence>
<keyword evidence="15" id="KW-1185">Reference proteome</keyword>
<dbReference type="Pfam" id="PF03167">
    <property type="entry name" value="UDG"/>
    <property type="match status" value="1"/>
</dbReference>
<evidence type="ECO:0000256" key="9">
    <source>
        <dbReference type="ARBA" id="ARBA00023004"/>
    </source>
</evidence>
<evidence type="ECO:0000256" key="6">
    <source>
        <dbReference type="ARBA" id="ARBA00022723"/>
    </source>
</evidence>
<evidence type="ECO:0000259" key="13">
    <source>
        <dbReference type="SMART" id="SM00986"/>
    </source>
</evidence>
<feature type="compositionally biased region" description="Low complexity" evidence="12">
    <location>
        <begin position="39"/>
        <end position="64"/>
    </location>
</feature>
<comment type="catalytic activity">
    <reaction evidence="1">
        <text>Hydrolyzes single-stranded DNA or mismatched double-stranded DNA and polynucleotides, releasing free uracil.</text>
        <dbReference type="EC" id="3.2.2.27"/>
    </reaction>
</comment>
<evidence type="ECO:0000256" key="2">
    <source>
        <dbReference type="ARBA" id="ARBA00006521"/>
    </source>
</evidence>
<comment type="caution">
    <text evidence="14">The sequence shown here is derived from an EMBL/GenBank/DDBJ whole genome shotgun (WGS) entry which is preliminary data.</text>
</comment>
<keyword evidence="5" id="KW-0004">4Fe-4S</keyword>
<evidence type="ECO:0000313" key="14">
    <source>
        <dbReference type="EMBL" id="MFC4350659.1"/>
    </source>
</evidence>
<keyword evidence="9" id="KW-0408">Iron</keyword>
<dbReference type="EMBL" id="JBHSCW010000001">
    <property type="protein sequence ID" value="MFC4350659.1"/>
    <property type="molecule type" value="Genomic_DNA"/>
</dbReference>
<gene>
    <name evidence="14" type="ORF">ACFOW6_03780</name>
</gene>
<evidence type="ECO:0000256" key="1">
    <source>
        <dbReference type="ARBA" id="ARBA00001400"/>
    </source>
</evidence>
<keyword evidence="8" id="KW-0378">Hydrolase</keyword>
<dbReference type="Proteomes" id="UP001595799">
    <property type="component" value="Unassembled WGS sequence"/>
</dbReference>
<dbReference type="InterPro" id="IPR051536">
    <property type="entry name" value="UDG_Type-4/5"/>
</dbReference>
<reference evidence="15" key="1">
    <citation type="journal article" date="2019" name="Int. J. Syst. Evol. Microbiol.">
        <title>The Global Catalogue of Microorganisms (GCM) 10K type strain sequencing project: providing services to taxonomists for standard genome sequencing and annotation.</title>
        <authorList>
            <consortium name="The Broad Institute Genomics Platform"/>
            <consortium name="The Broad Institute Genome Sequencing Center for Infectious Disease"/>
            <person name="Wu L."/>
            <person name="Ma J."/>
        </authorList>
    </citation>
    <scope>NUCLEOTIDE SEQUENCE [LARGE SCALE GENOMIC DNA]</scope>
    <source>
        <strain evidence="15">CECT 8472</strain>
    </source>
</reference>
<keyword evidence="6" id="KW-0479">Metal-binding</keyword>
<dbReference type="RefSeq" id="WP_382420988.1">
    <property type="nucleotide sequence ID" value="NZ_JBHSCW010000001.1"/>
</dbReference>
<dbReference type="InterPro" id="IPR005273">
    <property type="entry name" value="Ura-DNA_glyco_family4"/>
</dbReference>